<feature type="transmembrane region" description="Helical" evidence="7">
    <location>
        <begin position="136"/>
        <end position="161"/>
    </location>
</feature>
<evidence type="ECO:0000256" key="5">
    <source>
        <dbReference type="ARBA" id="ARBA00022989"/>
    </source>
</evidence>
<keyword evidence="10" id="KW-1185">Reference proteome</keyword>
<dbReference type="GO" id="GO:0015226">
    <property type="term" value="F:carnitine transmembrane transporter activity"/>
    <property type="evidence" value="ECO:0007669"/>
    <property type="project" value="TreeGrafter"/>
</dbReference>
<feature type="transmembrane region" description="Helical" evidence="7">
    <location>
        <begin position="92"/>
        <end position="116"/>
    </location>
</feature>
<dbReference type="GO" id="GO:0005275">
    <property type="term" value="F:amine transmembrane transporter activity"/>
    <property type="evidence" value="ECO:0007669"/>
    <property type="project" value="TreeGrafter"/>
</dbReference>
<dbReference type="GO" id="GO:0043190">
    <property type="term" value="C:ATP-binding cassette (ABC) transporter complex"/>
    <property type="evidence" value="ECO:0007669"/>
    <property type="project" value="TreeGrafter"/>
</dbReference>
<name>A0A1M5D6W0_9FIRM</name>
<dbReference type="Gene3D" id="1.10.3720.10">
    <property type="entry name" value="MetI-like"/>
    <property type="match status" value="1"/>
</dbReference>
<evidence type="ECO:0000259" key="8">
    <source>
        <dbReference type="PROSITE" id="PS50928"/>
    </source>
</evidence>
<dbReference type="SUPFAM" id="SSF161098">
    <property type="entry name" value="MetI-like"/>
    <property type="match status" value="1"/>
</dbReference>
<dbReference type="GO" id="GO:0015871">
    <property type="term" value="P:choline transport"/>
    <property type="evidence" value="ECO:0007669"/>
    <property type="project" value="TreeGrafter"/>
</dbReference>
<dbReference type="InterPro" id="IPR035906">
    <property type="entry name" value="MetI-like_sf"/>
</dbReference>
<comment type="subcellular location">
    <subcellularLocation>
        <location evidence="7">Cell membrane</location>
        <topology evidence="7">Multi-pass membrane protein</topology>
    </subcellularLocation>
    <subcellularLocation>
        <location evidence="1">Membrane</location>
        <topology evidence="1">Multi-pass membrane protein</topology>
    </subcellularLocation>
</comment>
<protein>
    <submittedName>
        <fullName evidence="9">Glycine betaine/proline transport system permease protein</fullName>
    </submittedName>
</protein>
<keyword evidence="2 7" id="KW-0813">Transport</keyword>
<dbReference type="Pfam" id="PF00528">
    <property type="entry name" value="BPD_transp_1"/>
    <property type="match status" value="1"/>
</dbReference>
<evidence type="ECO:0000313" key="10">
    <source>
        <dbReference type="Proteomes" id="UP000184196"/>
    </source>
</evidence>
<dbReference type="AlphaFoldDB" id="A0A1M5D6W0"/>
<evidence type="ECO:0000256" key="6">
    <source>
        <dbReference type="ARBA" id="ARBA00023136"/>
    </source>
</evidence>
<dbReference type="PANTHER" id="PTHR47737:SF1">
    <property type="entry name" value="GLYCINE BETAINE_PROLINE BETAINE TRANSPORT SYSTEM PERMEASE PROTEIN PROW"/>
    <property type="match status" value="1"/>
</dbReference>
<evidence type="ECO:0000313" key="9">
    <source>
        <dbReference type="EMBL" id="SHF62422.1"/>
    </source>
</evidence>
<dbReference type="GO" id="GO:0031460">
    <property type="term" value="P:glycine betaine transport"/>
    <property type="evidence" value="ECO:0007669"/>
    <property type="project" value="TreeGrafter"/>
</dbReference>
<feature type="transmembrane region" description="Helical" evidence="7">
    <location>
        <begin position="202"/>
        <end position="229"/>
    </location>
</feature>
<reference evidence="10" key="1">
    <citation type="submission" date="2016-11" db="EMBL/GenBank/DDBJ databases">
        <authorList>
            <person name="Varghese N."/>
            <person name="Submissions S."/>
        </authorList>
    </citation>
    <scope>NUCLEOTIDE SEQUENCE [LARGE SCALE GENOMIC DNA]</scope>
    <source>
        <strain evidence="10">DSM 11792</strain>
    </source>
</reference>
<dbReference type="EMBL" id="FQUW01000045">
    <property type="protein sequence ID" value="SHF62422.1"/>
    <property type="molecule type" value="Genomic_DNA"/>
</dbReference>
<evidence type="ECO:0000256" key="3">
    <source>
        <dbReference type="ARBA" id="ARBA00022475"/>
    </source>
</evidence>
<comment type="similarity">
    <text evidence="7">Belongs to the binding-protein-dependent transport system permease family.</text>
</comment>
<evidence type="ECO:0000256" key="4">
    <source>
        <dbReference type="ARBA" id="ARBA00022692"/>
    </source>
</evidence>
<dbReference type="PROSITE" id="PS50928">
    <property type="entry name" value="ABC_TM1"/>
    <property type="match status" value="1"/>
</dbReference>
<gene>
    <name evidence="9" type="ORF">SAMN02745218_02729</name>
</gene>
<dbReference type="CDD" id="cd06261">
    <property type="entry name" value="TM_PBP2"/>
    <property type="match status" value="1"/>
</dbReference>
<evidence type="ECO:0000256" key="1">
    <source>
        <dbReference type="ARBA" id="ARBA00004141"/>
    </source>
</evidence>
<organism evidence="9 10">
    <name type="scientific">Desulfofundulus australicus DSM 11792</name>
    <dbReference type="NCBI Taxonomy" id="1121425"/>
    <lineage>
        <taxon>Bacteria</taxon>
        <taxon>Bacillati</taxon>
        <taxon>Bacillota</taxon>
        <taxon>Clostridia</taxon>
        <taxon>Eubacteriales</taxon>
        <taxon>Peptococcaceae</taxon>
        <taxon>Desulfofundulus</taxon>
    </lineage>
</organism>
<dbReference type="PANTHER" id="PTHR47737">
    <property type="entry name" value="GLYCINE BETAINE/PROLINE BETAINE TRANSPORT SYSTEM PERMEASE PROTEIN PROW"/>
    <property type="match status" value="1"/>
</dbReference>
<keyword evidence="5 7" id="KW-1133">Transmembrane helix</keyword>
<keyword evidence="6 7" id="KW-0472">Membrane</keyword>
<feature type="transmembrane region" description="Helical" evidence="7">
    <location>
        <begin position="36"/>
        <end position="62"/>
    </location>
</feature>
<evidence type="ECO:0000256" key="7">
    <source>
        <dbReference type="RuleBase" id="RU363032"/>
    </source>
</evidence>
<keyword evidence="4 7" id="KW-0812">Transmembrane</keyword>
<feature type="transmembrane region" description="Helical" evidence="7">
    <location>
        <begin position="68"/>
        <end position="85"/>
    </location>
</feature>
<feature type="domain" description="ABC transmembrane type-1" evidence="8">
    <location>
        <begin position="88"/>
        <end position="267"/>
    </location>
</feature>
<dbReference type="InterPro" id="IPR000515">
    <property type="entry name" value="MetI-like"/>
</dbReference>
<accession>A0A1M5D6W0</accession>
<keyword evidence="3" id="KW-1003">Cell membrane</keyword>
<dbReference type="Proteomes" id="UP000184196">
    <property type="component" value="Unassembled WGS sequence"/>
</dbReference>
<sequence length="279" mass="30448">MIFSIPLGHWVELFINFLKEHCGGFFNFINDNLDNLMGLLTSLFLVINPYILIILLVALIWFFSKRNVALWSGIGLLLIYNLSLWEAAMETLVLVICATLLALLLGLPVGILTAWSNLVHRVTMPILDFMQTMPPFVYLVPAVILLGIGRVPALLATVIFAMPPVIRLTGLGIRQVPVDFLEVAEAFGSTRAQKLLKVQLPLALPTIMAGINQCIMLSLSMVVIAAMIGAGGLGGEVLRGLQRLDIPRGFEGGLAIVILAIILDRVTQALGQKDKRKGN</sequence>
<dbReference type="OrthoDB" id="9801163at2"/>
<dbReference type="FunFam" id="1.10.3720.10:FF:000001">
    <property type="entry name" value="Glycine betaine ABC transporter, permease"/>
    <property type="match status" value="1"/>
</dbReference>
<evidence type="ECO:0000256" key="2">
    <source>
        <dbReference type="ARBA" id="ARBA00022448"/>
    </source>
</evidence>
<feature type="transmembrane region" description="Helical" evidence="7">
    <location>
        <begin position="249"/>
        <end position="267"/>
    </location>
</feature>
<proteinExistence type="inferred from homology"/>